<organism evidence="2 3">
    <name type="scientific">Leisingera aquaemixtae</name>
    <dbReference type="NCBI Taxonomy" id="1396826"/>
    <lineage>
        <taxon>Bacteria</taxon>
        <taxon>Pseudomonadati</taxon>
        <taxon>Pseudomonadota</taxon>
        <taxon>Alphaproteobacteria</taxon>
        <taxon>Rhodobacterales</taxon>
        <taxon>Roseobacteraceae</taxon>
        <taxon>Leisingera</taxon>
    </lineage>
</organism>
<dbReference type="SMART" id="SM00530">
    <property type="entry name" value="HTH_XRE"/>
    <property type="match status" value="1"/>
</dbReference>
<accession>A0A0N7M4N8</accession>
<dbReference type="CDD" id="cd00093">
    <property type="entry name" value="HTH_XRE"/>
    <property type="match status" value="1"/>
</dbReference>
<dbReference type="STRING" id="1396826.PHA8399_02280"/>
<dbReference type="AlphaFoldDB" id="A0A0N7M4N8"/>
<dbReference type="SUPFAM" id="SSF47413">
    <property type="entry name" value="lambda repressor-like DNA-binding domains"/>
    <property type="match status" value="1"/>
</dbReference>
<feature type="domain" description="HTH cro/C1-type" evidence="1">
    <location>
        <begin position="27"/>
        <end position="81"/>
    </location>
</feature>
<protein>
    <submittedName>
        <fullName evidence="2">Helix-turn-helix domain protein</fullName>
    </submittedName>
</protein>
<sequence length="118" mass="13322">MVLGMTRHEDKTRLSADEGVELWRQRLRQALDIRGLDYDEVSEAAGNNPEYVSKVLNGRFNPTVARIIRICEVANIDMAYLFSDEPNADDRSVLDKAADLTEDDAKLVNRLISSARAR</sequence>
<dbReference type="PROSITE" id="PS50943">
    <property type="entry name" value="HTH_CROC1"/>
    <property type="match status" value="1"/>
</dbReference>
<dbReference type="EMBL" id="CYSR01000022">
    <property type="protein sequence ID" value="CUI00154.1"/>
    <property type="molecule type" value="Genomic_DNA"/>
</dbReference>
<gene>
    <name evidence="2" type="ORF">PHA8399_02280</name>
</gene>
<dbReference type="Proteomes" id="UP000051326">
    <property type="component" value="Unassembled WGS sequence"/>
</dbReference>
<dbReference type="Pfam" id="PF01381">
    <property type="entry name" value="HTH_3"/>
    <property type="match status" value="1"/>
</dbReference>
<dbReference type="InterPro" id="IPR001387">
    <property type="entry name" value="Cro/C1-type_HTH"/>
</dbReference>
<dbReference type="InterPro" id="IPR010982">
    <property type="entry name" value="Lambda_DNA-bd_dom_sf"/>
</dbReference>
<evidence type="ECO:0000313" key="3">
    <source>
        <dbReference type="Proteomes" id="UP000051326"/>
    </source>
</evidence>
<reference evidence="2 3" key="1">
    <citation type="submission" date="2015-09" db="EMBL/GenBank/DDBJ databases">
        <authorList>
            <consortium name="Swine Surveillance"/>
        </authorList>
    </citation>
    <scope>NUCLEOTIDE SEQUENCE [LARGE SCALE GENOMIC DNA]</scope>
    <source>
        <strain evidence="2 3">CECT 8399</strain>
    </source>
</reference>
<evidence type="ECO:0000313" key="2">
    <source>
        <dbReference type="EMBL" id="CUI00154.1"/>
    </source>
</evidence>
<proteinExistence type="predicted"/>
<name>A0A0N7M4N8_9RHOB</name>
<evidence type="ECO:0000259" key="1">
    <source>
        <dbReference type="PROSITE" id="PS50943"/>
    </source>
</evidence>
<dbReference type="GO" id="GO:0003677">
    <property type="term" value="F:DNA binding"/>
    <property type="evidence" value="ECO:0007669"/>
    <property type="project" value="InterPro"/>
</dbReference>
<dbReference type="Gene3D" id="1.10.260.40">
    <property type="entry name" value="lambda repressor-like DNA-binding domains"/>
    <property type="match status" value="1"/>
</dbReference>